<feature type="region of interest" description="Disordered" evidence="1">
    <location>
        <begin position="1"/>
        <end position="47"/>
    </location>
</feature>
<evidence type="ECO:0000313" key="3">
    <source>
        <dbReference type="Proteomes" id="UP000027002"/>
    </source>
</evidence>
<keyword evidence="3" id="KW-1185">Reference proteome</keyword>
<name>A0A8E5HKE2_USTVR</name>
<dbReference type="Proteomes" id="UP000027002">
    <property type="component" value="Chromosome 1"/>
</dbReference>
<evidence type="ECO:0000256" key="1">
    <source>
        <dbReference type="SAM" id="MobiDB-lite"/>
    </source>
</evidence>
<organism evidence="2 3">
    <name type="scientific">Ustilaginoidea virens</name>
    <name type="common">Rice false smut fungus</name>
    <name type="synonym">Villosiclava virens</name>
    <dbReference type="NCBI Taxonomy" id="1159556"/>
    <lineage>
        <taxon>Eukaryota</taxon>
        <taxon>Fungi</taxon>
        <taxon>Dikarya</taxon>
        <taxon>Ascomycota</taxon>
        <taxon>Pezizomycotina</taxon>
        <taxon>Sordariomycetes</taxon>
        <taxon>Hypocreomycetidae</taxon>
        <taxon>Hypocreales</taxon>
        <taxon>Clavicipitaceae</taxon>
        <taxon>Ustilaginoidea</taxon>
    </lineage>
</organism>
<dbReference type="EMBL" id="CP072753">
    <property type="protein sequence ID" value="QUC17019.1"/>
    <property type="molecule type" value="Genomic_DNA"/>
</dbReference>
<gene>
    <name evidence="2" type="ORF">UV8b_01260</name>
</gene>
<proteinExistence type="predicted"/>
<reference evidence="2" key="1">
    <citation type="submission" date="2020-03" db="EMBL/GenBank/DDBJ databases">
        <title>A mixture of massive structural variations and highly conserved coding sequences in Ustilaginoidea virens genome.</title>
        <authorList>
            <person name="Zhang K."/>
            <person name="Zhao Z."/>
            <person name="Zhang Z."/>
            <person name="Li Y."/>
            <person name="Hsiang T."/>
            <person name="Sun W."/>
        </authorList>
    </citation>
    <scope>NUCLEOTIDE SEQUENCE</scope>
    <source>
        <strain evidence="2">UV-8b</strain>
    </source>
</reference>
<sequence>MPQVVEMTRPRKDSELEEDEGPRRSGRYAQFLGGANGQGSGRDRSGAQRLKVCGRLADSDEDVSAVSWER</sequence>
<dbReference type="KEGG" id="uvi:66062038"/>
<evidence type="ECO:0000313" key="2">
    <source>
        <dbReference type="EMBL" id="QUC17019.1"/>
    </source>
</evidence>
<dbReference type="AlphaFoldDB" id="A0A8E5HKE2"/>
<dbReference type="GeneID" id="66062038"/>
<accession>A0A8E5HKE2</accession>
<protein>
    <submittedName>
        <fullName evidence="2">Uncharacterized protein</fullName>
    </submittedName>
</protein>
<dbReference type="RefSeq" id="XP_042994692.1">
    <property type="nucleotide sequence ID" value="XM_043138758.1"/>
</dbReference>